<protein>
    <submittedName>
        <fullName evidence="1">Uncharacterized protein</fullName>
    </submittedName>
</protein>
<evidence type="ECO:0000313" key="1">
    <source>
        <dbReference type="EMBL" id="OCT60168.1"/>
    </source>
</evidence>
<dbReference type="AlphaFoldDB" id="A0A974H0D3"/>
<proteinExistence type="predicted"/>
<gene>
    <name evidence="1" type="ORF">XELAEV_18046186mg</name>
</gene>
<evidence type="ECO:0000313" key="2">
    <source>
        <dbReference type="Proteomes" id="UP000694892"/>
    </source>
</evidence>
<reference evidence="2" key="1">
    <citation type="journal article" date="2016" name="Nature">
        <title>Genome evolution in the allotetraploid frog Xenopus laevis.</title>
        <authorList>
            <person name="Session A.M."/>
            <person name="Uno Y."/>
            <person name="Kwon T."/>
            <person name="Chapman J.A."/>
            <person name="Toyoda A."/>
            <person name="Takahashi S."/>
            <person name="Fukui A."/>
            <person name="Hikosaka A."/>
            <person name="Suzuki A."/>
            <person name="Kondo M."/>
            <person name="van Heeringen S.J."/>
            <person name="Quigley I."/>
            <person name="Heinz S."/>
            <person name="Ogino H."/>
            <person name="Ochi H."/>
            <person name="Hellsten U."/>
            <person name="Lyons J.B."/>
            <person name="Simakov O."/>
            <person name="Putnam N."/>
            <person name="Stites J."/>
            <person name="Kuroki Y."/>
            <person name="Tanaka T."/>
            <person name="Michiue T."/>
            <person name="Watanabe M."/>
            <person name="Bogdanovic O."/>
            <person name="Lister R."/>
            <person name="Georgiou G."/>
            <person name="Paranjpe S.S."/>
            <person name="van Kruijsbergen I."/>
            <person name="Shu S."/>
            <person name="Carlson J."/>
            <person name="Kinoshita T."/>
            <person name="Ohta Y."/>
            <person name="Mawaribuchi S."/>
            <person name="Jenkins J."/>
            <person name="Grimwood J."/>
            <person name="Schmutz J."/>
            <person name="Mitros T."/>
            <person name="Mozaffari S.V."/>
            <person name="Suzuki Y."/>
            <person name="Haramoto Y."/>
            <person name="Yamamoto T.S."/>
            <person name="Takagi C."/>
            <person name="Heald R."/>
            <person name="Miller K."/>
            <person name="Haudenschild C."/>
            <person name="Kitzman J."/>
            <person name="Nakayama T."/>
            <person name="Izutsu Y."/>
            <person name="Robert J."/>
            <person name="Fortriede J."/>
            <person name="Burns K."/>
            <person name="Lotay V."/>
            <person name="Karimi K."/>
            <person name="Yasuoka Y."/>
            <person name="Dichmann D.S."/>
            <person name="Flajnik M.F."/>
            <person name="Houston D.W."/>
            <person name="Shendure J."/>
            <person name="DuPasquier L."/>
            <person name="Vize P.D."/>
            <person name="Zorn A.M."/>
            <person name="Ito M."/>
            <person name="Marcotte E.M."/>
            <person name="Wallingford J.B."/>
            <person name="Ito Y."/>
            <person name="Asashima M."/>
            <person name="Ueno N."/>
            <person name="Matsuda Y."/>
            <person name="Veenstra G.J."/>
            <person name="Fujiyama A."/>
            <person name="Harland R.M."/>
            <person name="Taira M."/>
            <person name="Rokhsar D.S."/>
        </authorList>
    </citation>
    <scope>NUCLEOTIDE SEQUENCE [LARGE SCALE GENOMIC DNA]</scope>
    <source>
        <strain evidence="2">J</strain>
    </source>
</reference>
<accession>A0A974H0D3</accession>
<dbReference type="EMBL" id="CM004483">
    <property type="protein sequence ID" value="OCT60168.1"/>
    <property type="molecule type" value="Genomic_DNA"/>
</dbReference>
<dbReference type="Proteomes" id="UP000694892">
    <property type="component" value="Chromosome 9_10S"/>
</dbReference>
<name>A0A974H0D3_XENLA</name>
<organism evidence="1 2">
    <name type="scientific">Xenopus laevis</name>
    <name type="common">African clawed frog</name>
    <dbReference type="NCBI Taxonomy" id="8355"/>
    <lineage>
        <taxon>Eukaryota</taxon>
        <taxon>Metazoa</taxon>
        <taxon>Chordata</taxon>
        <taxon>Craniata</taxon>
        <taxon>Vertebrata</taxon>
        <taxon>Euteleostomi</taxon>
        <taxon>Amphibia</taxon>
        <taxon>Batrachia</taxon>
        <taxon>Anura</taxon>
        <taxon>Pipoidea</taxon>
        <taxon>Pipidae</taxon>
        <taxon>Xenopodinae</taxon>
        <taxon>Xenopus</taxon>
        <taxon>Xenopus</taxon>
    </lineage>
</organism>
<sequence length="78" mass="8905">MNVHYQYPWCNRMTHAVSSRWQGMDGMSHLLVSVGCSREVTELYHSLYINEILCVTLPSSGTKGTGLCTFMLMCHIFM</sequence>